<evidence type="ECO:0000256" key="1">
    <source>
        <dbReference type="PROSITE-ProRule" id="PRU00339"/>
    </source>
</evidence>
<dbReference type="EMBL" id="LNRQ01000002">
    <property type="protein sequence ID" value="KZN04840.1"/>
    <property type="molecule type" value="Genomic_DNA"/>
</dbReference>
<keyword evidence="1" id="KW-0802">TPR repeat</keyword>
<dbReference type="PROSITE" id="PS50005">
    <property type="entry name" value="TPR"/>
    <property type="match status" value="1"/>
</dbReference>
<accession>A0A169WLY4</accession>
<comment type="caution">
    <text evidence="2">The sequence shown here is derived from an EMBL/GenBank/DDBJ whole genome shotgun (WGS) entry which is preliminary data.</text>
</comment>
<dbReference type="OMA" id="GTMYEAK"/>
<proteinExistence type="predicted"/>
<dbReference type="InterPro" id="IPR043376">
    <property type="entry name" value="NPG1-like"/>
</dbReference>
<dbReference type="SMART" id="SM00028">
    <property type="entry name" value="TPR"/>
    <property type="match status" value="6"/>
</dbReference>
<dbReference type="STRING" id="79200.A0A169WLY4"/>
<dbReference type="SUPFAM" id="SSF48452">
    <property type="entry name" value="TPR-like"/>
    <property type="match status" value="2"/>
</dbReference>
<dbReference type="PANTHER" id="PTHR44102:SF12">
    <property type="entry name" value="PROTEIN NPGR2"/>
    <property type="match status" value="1"/>
</dbReference>
<dbReference type="Gramene" id="KZN04840">
    <property type="protein sequence ID" value="KZN04840"/>
    <property type="gene ID" value="DCAR_005677"/>
</dbReference>
<dbReference type="AlphaFoldDB" id="A0A169WLY4"/>
<dbReference type="InterPro" id="IPR019734">
    <property type="entry name" value="TPR_rpt"/>
</dbReference>
<reference evidence="2" key="1">
    <citation type="journal article" date="2016" name="Nat. Genet.">
        <title>A high-quality carrot genome assembly provides new insights into carotenoid accumulation and asterid genome evolution.</title>
        <authorList>
            <person name="Iorizzo M."/>
            <person name="Ellison S."/>
            <person name="Senalik D."/>
            <person name="Zeng P."/>
            <person name="Satapoomin P."/>
            <person name="Huang J."/>
            <person name="Bowman M."/>
            <person name="Iovene M."/>
            <person name="Sanseverino W."/>
            <person name="Cavagnaro P."/>
            <person name="Yildiz M."/>
            <person name="Macko-Podgorni A."/>
            <person name="Moranska E."/>
            <person name="Grzebelus E."/>
            <person name="Grzebelus D."/>
            <person name="Ashrafi H."/>
            <person name="Zheng Z."/>
            <person name="Cheng S."/>
            <person name="Spooner D."/>
            <person name="Van Deynze A."/>
            <person name="Simon P."/>
        </authorList>
    </citation>
    <scope>NUCLEOTIDE SEQUENCE [LARGE SCALE GENOMIC DNA]</scope>
    <source>
        <tissue evidence="2">Leaf</tissue>
    </source>
</reference>
<dbReference type="PANTHER" id="PTHR44102">
    <property type="entry name" value="PROTEIN NPG1"/>
    <property type="match status" value="1"/>
</dbReference>
<feature type="repeat" description="TPR" evidence="1">
    <location>
        <begin position="648"/>
        <end position="681"/>
    </location>
</feature>
<sequence>MGFWICLLEALEASFCNKNRIDVYSDEEGMRSKNPIKERGKQKGNKRLGNLMACLQSPKKNKLVDMIYSSKSPAKDYSRSAHSSRSDEIEHQLDVGNIEEAESSLRESGSLNYEEARALLGRYEYQKGNIEAALHVFEGIDIATITPKVRITLGSKGDTRKQRSRSFATLPMSVRTVSLILEAILLKAKSLQVLGRYKEAAQSCAVVLDIVESSLPTGLPEDFAADCKMHETLNNSVELLPELWKLVDSPREVIFSYRRALLHKWNLDTETTAKIQKEFAVYLLYSGGDAFPPNLRFQMDRSYVPKNNMEEAILLLMILLRKISLKKIEWDPTILDHLSYALSICGGLSALATELVQLLPGVIKRNDRYHSLALCHYGEGDELGALNLWRKVLKSGDDSDNIQALLMASKICGQNSNYVEGTEYALRALENVKGTCDARAGVASSLLGISLSAHSKSNVTDSERAKIQSESLLSLETAGKMTKLSDPGIIYQLSLENAEQRKLDAALYYAKLLLKLEGGSNIVTWILVARILSAKKRFYDAETIINAALDQTGKWDQGELLRTKAKLQIAQGQLKSTIKTYTELLAVLQVRSKSFGSENNLLEDAVNWNKSLEMDAWHNLAFVYISLLQWRDAEICLSKSKAIKQHSASRWHATGVLFEAKGFNTEALRAFEIALDEDPKHVPSLVSMAVVLKQVDGPSLPVVRSFLTEALRLDRMNSSAWYNLGLLYKDQGITLAREAADCFEAATMLEETAPVEPFR</sequence>
<dbReference type="InterPro" id="IPR011990">
    <property type="entry name" value="TPR-like_helical_dom_sf"/>
</dbReference>
<protein>
    <submittedName>
        <fullName evidence="2">Uncharacterized protein</fullName>
    </submittedName>
</protein>
<dbReference type="Gene3D" id="1.25.40.10">
    <property type="entry name" value="Tetratricopeptide repeat domain"/>
    <property type="match status" value="2"/>
</dbReference>
<name>A0A169WLY4_DAUCS</name>
<organism evidence="2">
    <name type="scientific">Daucus carota subsp. sativus</name>
    <name type="common">Carrot</name>
    <dbReference type="NCBI Taxonomy" id="79200"/>
    <lineage>
        <taxon>Eukaryota</taxon>
        <taxon>Viridiplantae</taxon>
        <taxon>Streptophyta</taxon>
        <taxon>Embryophyta</taxon>
        <taxon>Tracheophyta</taxon>
        <taxon>Spermatophyta</taxon>
        <taxon>Magnoliopsida</taxon>
        <taxon>eudicotyledons</taxon>
        <taxon>Gunneridae</taxon>
        <taxon>Pentapetalae</taxon>
        <taxon>asterids</taxon>
        <taxon>campanulids</taxon>
        <taxon>Apiales</taxon>
        <taxon>Apiaceae</taxon>
        <taxon>Apioideae</taxon>
        <taxon>Scandiceae</taxon>
        <taxon>Daucinae</taxon>
        <taxon>Daucus</taxon>
        <taxon>Daucus sect. Daucus</taxon>
    </lineage>
</organism>
<evidence type="ECO:0000313" key="2">
    <source>
        <dbReference type="EMBL" id="KZN04840.1"/>
    </source>
</evidence>
<gene>
    <name evidence="2" type="ORF">DCAR_005677</name>
</gene>